<evidence type="ECO:0008006" key="4">
    <source>
        <dbReference type="Google" id="ProtNLM"/>
    </source>
</evidence>
<feature type="signal peptide" evidence="1">
    <location>
        <begin position="1"/>
        <end position="25"/>
    </location>
</feature>
<feature type="chain" id="PRO_5046969531" description="DUF1573 domain-containing protein" evidence="1">
    <location>
        <begin position="26"/>
        <end position="138"/>
    </location>
</feature>
<reference evidence="3" key="1">
    <citation type="journal article" date="2019" name="Int. J. Syst. Evol. Microbiol.">
        <title>The Global Catalogue of Microorganisms (GCM) 10K type strain sequencing project: providing services to taxonomists for standard genome sequencing and annotation.</title>
        <authorList>
            <consortium name="The Broad Institute Genomics Platform"/>
            <consortium name="The Broad Institute Genome Sequencing Center for Infectious Disease"/>
            <person name="Wu L."/>
            <person name="Ma J."/>
        </authorList>
    </citation>
    <scope>NUCLEOTIDE SEQUENCE [LARGE SCALE GENOMIC DNA]</scope>
    <source>
        <strain evidence="3">JCM 14370</strain>
    </source>
</reference>
<comment type="caution">
    <text evidence="2">The sequence shown here is derived from an EMBL/GenBank/DDBJ whole genome shotgun (WGS) entry which is preliminary data.</text>
</comment>
<proteinExistence type="predicted"/>
<sequence>MNQSKLNQIKKILLLLMTVLGTAWAHNGFTGTGTTISYKTNPMPLKASKEGFVRFLFTREDQSLIAATECSCTILVYQGLPDPKVRPVAMGKMQMDKDSLFFKFTPSKAGMYTLVLDAKPIKHDDFQVLKIYLPLMVE</sequence>
<keyword evidence="3" id="KW-1185">Reference proteome</keyword>
<name>A0ABQ2D082_9DEIO</name>
<keyword evidence="1" id="KW-0732">Signal</keyword>
<evidence type="ECO:0000256" key="1">
    <source>
        <dbReference type="SAM" id="SignalP"/>
    </source>
</evidence>
<evidence type="ECO:0000313" key="2">
    <source>
        <dbReference type="EMBL" id="GGJ26924.1"/>
    </source>
</evidence>
<dbReference type="Proteomes" id="UP000632222">
    <property type="component" value="Unassembled WGS sequence"/>
</dbReference>
<dbReference type="RefSeq" id="WP_189001214.1">
    <property type="nucleotide sequence ID" value="NZ_BMOD01000003.1"/>
</dbReference>
<gene>
    <name evidence="2" type="ORF">GCM10008938_11310</name>
</gene>
<dbReference type="EMBL" id="BMOD01000003">
    <property type="protein sequence ID" value="GGJ26924.1"/>
    <property type="molecule type" value="Genomic_DNA"/>
</dbReference>
<organism evidence="2 3">
    <name type="scientific">Deinococcus roseus</name>
    <dbReference type="NCBI Taxonomy" id="392414"/>
    <lineage>
        <taxon>Bacteria</taxon>
        <taxon>Thermotogati</taxon>
        <taxon>Deinococcota</taxon>
        <taxon>Deinococci</taxon>
        <taxon>Deinococcales</taxon>
        <taxon>Deinococcaceae</taxon>
        <taxon>Deinococcus</taxon>
    </lineage>
</organism>
<evidence type="ECO:0000313" key="3">
    <source>
        <dbReference type="Proteomes" id="UP000632222"/>
    </source>
</evidence>
<accession>A0ABQ2D082</accession>
<protein>
    <recommendedName>
        <fullName evidence="4">DUF1573 domain-containing protein</fullName>
    </recommendedName>
</protein>